<dbReference type="PANTHER" id="PTHR33365:SF11">
    <property type="entry name" value="TAT PATHWAY SIGNAL SEQUENCE"/>
    <property type="match status" value="1"/>
</dbReference>
<dbReference type="InParanoid" id="A0A1E1LST6"/>
<dbReference type="GO" id="GO:0016491">
    <property type="term" value="F:oxidoreductase activity"/>
    <property type="evidence" value="ECO:0007669"/>
    <property type="project" value="UniProtKB-KW"/>
</dbReference>
<organism evidence="6 7">
    <name type="scientific">Rhynchosporium graminicola</name>
    <dbReference type="NCBI Taxonomy" id="2792576"/>
    <lineage>
        <taxon>Eukaryota</taxon>
        <taxon>Fungi</taxon>
        <taxon>Dikarya</taxon>
        <taxon>Ascomycota</taxon>
        <taxon>Pezizomycotina</taxon>
        <taxon>Leotiomycetes</taxon>
        <taxon>Helotiales</taxon>
        <taxon>Ploettnerulaceae</taxon>
        <taxon>Rhynchosporium</taxon>
    </lineage>
</organism>
<dbReference type="EMBL" id="FJUW01000090">
    <property type="protein sequence ID" value="CZT13548.1"/>
    <property type="molecule type" value="Genomic_DNA"/>
</dbReference>
<dbReference type="STRING" id="914237.A0A1E1LST6"/>
<reference evidence="7" key="1">
    <citation type="submission" date="2016-03" db="EMBL/GenBank/DDBJ databases">
        <authorList>
            <person name="Ploux O."/>
        </authorList>
    </citation>
    <scope>NUCLEOTIDE SEQUENCE [LARGE SCALE GENOMIC DNA]</scope>
    <source>
        <strain evidence="7">UK7</strain>
    </source>
</reference>
<feature type="transmembrane region" description="Helical" evidence="5">
    <location>
        <begin position="51"/>
        <end position="69"/>
    </location>
</feature>
<evidence type="ECO:0000256" key="2">
    <source>
        <dbReference type="ARBA" id="ARBA00023002"/>
    </source>
</evidence>
<protein>
    <submittedName>
        <fullName evidence="6">Uncharacterized protein</fullName>
    </submittedName>
</protein>
<feature type="region of interest" description="Disordered" evidence="4">
    <location>
        <begin position="1"/>
        <end position="29"/>
    </location>
</feature>
<keyword evidence="5" id="KW-0812">Transmembrane</keyword>
<evidence type="ECO:0000313" key="7">
    <source>
        <dbReference type="Proteomes" id="UP000178129"/>
    </source>
</evidence>
<comment type="pathway">
    <text evidence="1">Mycotoxin biosynthesis.</text>
</comment>
<evidence type="ECO:0000256" key="3">
    <source>
        <dbReference type="ARBA" id="ARBA00035112"/>
    </source>
</evidence>
<proteinExistence type="inferred from homology"/>
<evidence type="ECO:0000256" key="1">
    <source>
        <dbReference type="ARBA" id="ARBA00004685"/>
    </source>
</evidence>
<keyword evidence="2" id="KW-0560">Oxidoreductase</keyword>
<dbReference type="AlphaFoldDB" id="A0A1E1LST6"/>
<keyword evidence="5" id="KW-0472">Membrane</keyword>
<accession>A0A1E1LST6</accession>
<comment type="similarity">
    <text evidence="3">Belongs to the ustYa family.</text>
</comment>
<gene>
    <name evidence="6" type="ORF">RCO7_10368</name>
</gene>
<keyword evidence="5" id="KW-1133">Transmembrane helix</keyword>
<evidence type="ECO:0000256" key="4">
    <source>
        <dbReference type="SAM" id="MobiDB-lite"/>
    </source>
</evidence>
<comment type="caution">
    <text evidence="6">The sequence shown here is derived from an EMBL/GenBank/DDBJ whole genome shotgun (WGS) entry which is preliminary data.</text>
</comment>
<dbReference type="Pfam" id="PF11807">
    <property type="entry name" value="UstYa"/>
    <property type="match status" value="1"/>
</dbReference>
<dbReference type="PANTHER" id="PTHR33365">
    <property type="entry name" value="YALI0B05434P"/>
    <property type="match status" value="1"/>
</dbReference>
<evidence type="ECO:0000256" key="5">
    <source>
        <dbReference type="SAM" id="Phobius"/>
    </source>
</evidence>
<dbReference type="Proteomes" id="UP000178129">
    <property type="component" value="Unassembled WGS sequence"/>
</dbReference>
<dbReference type="GO" id="GO:0043386">
    <property type="term" value="P:mycotoxin biosynthetic process"/>
    <property type="evidence" value="ECO:0007669"/>
    <property type="project" value="InterPro"/>
</dbReference>
<name>A0A1E1LST6_9HELO</name>
<sequence length="269" mass="30843">MPSDERYEPVEESDIENSKEPSTQPSRHHRFRHKSRFGWARYKVSKIYRSSWWFLFDGFITLAFLWLLFDKQLPACIKKQGTQIQASSDLPSVDIAGDLTHFAPSFHKRVTVFSQQPYFVPNHTRAASLDHAKGHWASLIPAGGGLVGVGQQAKDKFKHISLIDGDKAGVSAVHSLQCLFSIMVRYGQLVRRESVSVPDPHMDYCFDHLRQQITCHGDTALLGEDEIRNTHEVTESKVQHVCKDWNEVYNWMEKNRASDELIWGESDDD</sequence>
<evidence type="ECO:0000313" key="6">
    <source>
        <dbReference type="EMBL" id="CZT13548.1"/>
    </source>
</evidence>
<keyword evidence="7" id="KW-1185">Reference proteome</keyword>
<dbReference type="InterPro" id="IPR021765">
    <property type="entry name" value="UstYa-like"/>
</dbReference>